<proteinExistence type="predicted"/>
<dbReference type="GeneID" id="111133408"/>
<name>A0A8B8ED87_CRAVI</name>
<keyword evidence="2" id="KW-1185">Reference proteome</keyword>
<dbReference type="InterPro" id="IPR013784">
    <property type="entry name" value="Carb-bd-like_fold"/>
</dbReference>
<reference evidence="3" key="1">
    <citation type="submission" date="2025-08" db="UniProtKB">
        <authorList>
            <consortium name="RefSeq"/>
        </authorList>
    </citation>
    <scope>IDENTIFICATION</scope>
    <source>
        <tissue evidence="3">Whole sample</tissue>
    </source>
</reference>
<dbReference type="InterPro" id="IPR013783">
    <property type="entry name" value="Ig-like_fold"/>
</dbReference>
<dbReference type="PROSITE" id="PS51166">
    <property type="entry name" value="CBM20"/>
    <property type="match status" value="1"/>
</dbReference>
<protein>
    <submittedName>
        <fullName evidence="3">Uncharacterized protein LOC111133408</fullName>
    </submittedName>
</protein>
<organism evidence="2 3">
    <name type="scientific">Crassostrea virginica</name>
    <name type="common">Eastern oyster</name>
    <dbReference type="NCBI Taxonomy" id="6565"/>
    <lineage>
        <taxon>Eukaryota</taxon>
        <taxon>Metazoa</taxon>
        <taxon>Spiralia</taxon>
        <taxon>Lophotrochozoa</taxon>
        <taxon>Mollusca</taxon>
        <taxon>Bivalvia</taxon>
        <taxon>Autobranchia</taxon>
        <taxon>Pteriomorphia</taxon>
        <taxon>Ostreida</taxon>
        <taxon>Ostreoidea</taxon>
        <taxon>Ostreidae</taxon>
        <taxon>Crassostrea</taxon>
    </lineage>
</organism>
<dbReference type="GO" id="GO:2001070">
    <property type="term" value="F:starch binding"/>
    <property type="evidence" value="ECO:0007669"/>
    <property type="project" value="InterPro"/>
</dbReference>
<dbReference type="Proteomes" id="UP000694844">
    <property type="component" value="Chromosome 5"/>
</dbReference>
<dbReference type="SMART" id="SM01065">
    <property type="entry name" value="CBM_2"/>
    <property type="match status" value="1"/>
</dbReference>
<dbReference type="RefSeq" id="XP_022337521.1">
    <property type="nucleotide sequence ID" value="XM_022481813.1"/>
</dbReference>
<feature type="domain" description="CBM20" evidence="1">
    <location>
        <begin position="1"/>
        <end position="126"/>
    </location>
</feature>
<evidence type="ECO:0000313" key="3">
    <source>
        <dbReference type="RefSeq" id="XP_022337521.1"/>
    </source>
</evidence>
<evidence type="ECO:0000259" key="1">
    <source>
        <dbReference type="PROSITE" id="PS51166"/>
    </source>
</evidence>
<dbReference type="AlphaFoldDB" id="A0A8B8ED87"/>
<dbReference type="OrthoDB" id="6094451at2759"/>
<accession>A0A8B8ED87</accession>
<evidence type="ECO:0000313" key="2">
    <source>
        <dbReference type="Proteomes" id="UP000694844"/>
    </source>
</evidence>
<gene>
    <name evidence="3" type="primary">LOC111133408</name>
</gene>
<dbReference type="KEGG" id="cvn:111133408"/>
<dbReference type="SUPFAM" id="SSF49452">
    <property type="entry name" value="Starch-binding domain-like"/>
    <property type="match status" value="1"/>
</dbReference>
<dbReference type="Pfam" id="PF00686">
    <property type="entry name" value="CBM_20"/>
    <property type="match status" value="1"/>
</dbReference>
<dbReference type="Gene3D" id="2.60.40.10">
    <property type="entry name" value="Immunoglobulins"/>
    <property type="match status" value="1"/>
</dbReference>
<sequence length="197" mass="22354">MASTDGISVSFETQYEFYNTDTLTKCLAVCGSLDILGNWETKRAITADEYPENSGKWIVTVSLPANVRFEWKWVVIWRKNHTAFRWEERGNRVTELGDQSCSYYAPWNGEVSSGTISQVPDGQWSNVDNEHVEKLAEDPAGLTEPCTHPEVGLISSYLREVGFLVTWSLQSIRSGVVAFFHMIGSPFWRDNTHDHVD</sequence>
<dbReference type="InterPro" id="IPR002044">
    <property type="entry name" value="CBM20"/>
</dbReference>